<dbReference type="PIRSF" id="PIRSF006413">
    <property type="entry name" value="IF-6"/>
    <property type="match status" value="1"/>
</dbReference>
<keyword evidence="1 3" id="KW-0396">Initiation factor</keyword>
<accession>A0A401HAD3</accession>
<keyword evidence="2 3" id="KW-0648">Protein biosynthesis</keyword>
<comment type="function">
    <text evidence="3">Binds to the 50S ribosomal subunit and prevents its association with the 30S ribosomal subunit to form the 70S initiation complex.</text>
</comment>
<dbReference type="HAMAP" id="MF_00032">
    <property type="entry name" value="eIF_6"/>
    <property type="match status" value="1"/>
</dbReference>
<dbReference type="SMART" id="SM00654">
    <property type="entry name" value="eIF6"/>
    <property type="match status" value="1"/>
</dbReference>
<evidence type="ECO:0000313" key="5">
    <source>
        <dbReference type="Proteomes" id="UP000291213"/>
    </source>
</evidence>
<sequence length="233" mass="24276">MSNGGGFTVEKLSLYGNPNIGVYLTASDSYVLAPDDIGADDVRTISEVLGVAMERVVRLRVLGMRLVGVLTTGNSRGILLPEGVDREVELVRKTLEGVEVGIVPTRSNALGNVIVCNDRACLASPGLEKEALKTVSDTLGVEVVEGSVAGVYTVGSAIVVTNRGGLAHPDASEEELKFLSDVFKVPFEAGTINFGVEFVRTGLVANSYGALVGEDTTGPEIARIQVALGGGVK</sequence>
<dbReference type="Proteomes" id="UP000291213">
    <property type="component" value="Unassembled WGS sequence"/>
</dbReference>
<evidence type="ECO:0000313" key="4">
    <source>
        <dbReference type="EMBL" id="GBF09383.1"/>
    </source>
</evidence>
<dbReference type="GO" id="GO:0003743">
    <property type="term" value="F:translation initiation factor activity"/>
    <property type="evidence" value="ECO:0007669"/>
    <property type="project" value="UniProtKB-UniRule"/>
</dbReference>
<dbReference type="PANTHER" id="PTHR10784">
    <property type="entry name" value="TRANSLATION INITIATION FACTOR 6"/>
    <property type="match status" value="1"/>
</dbReference>
<name>A0A401HAD3_AERPX</name>
<proteinExistence type="inferred from homology"/>
<dbReference type="InterPro" id="IPR002769">
    <property type="entry name" value="eIF6"/>
</dbReference>
<dbReference type="GO" id="GO:0042256">
    <property type="term" value="P:cytosolic ribosome assembly"/>
    <property type="evidence" value="ECO:0007669"/>
    <property type="project" value="InterPro"/>
</dbReference>
<dbReference type="EMBL" id="BDMD01000059">
    <property type="protein sequence ID" value="GBF09383.1"/>
    <property type="molecule type" value="Genomic_DNA"/>
</dbReference>
<dbReference type="Pfam" id="PF01912">
    <property type="entry name" value="eIF-6"/>
    <property type="match status" value="1"/>
</dbReference>
<dbReference type="CDD" id="cd00527">
    <property type="entry name" value="IF6"/>
    <property type="match status" value="1"/>
</dbReference>
<dbReference type="RefSeq" id="WP_131160364.1">
    <property type="nucleotide sequence ID" value="NZ_BDMD01000059.1"/>
</dbReference>
<dbReference type="GO" id="GO:0043022">
    <property type="term" value="F:ribosome binding"/>
    <property type="evidence" value="ECO:0007669"/>
    <property type="project" value="InterPro"/>
</dbReference>
<comment type="caution">
    <text evidence="4">The sequence shown here is derived from an EMBL/GenBank/DDBJ whole genome shotgun (WGS) entry which is preliminary data.</text>
</comment>
<comment type="similarity">
    <text evidence="3">Belongs to the eIF-6 family.</text>
</comment>
<organism evidence="4 5">
    <name type="scientific">Aeropyrum pernix</name>
    <dbReference type="NCBI Taxonomy" id="56636"/>
    <lineage>
        <taxon>Archaea</taxon>
        <taxon>Thermoproteota</taxon>
        <taxon>Thermoprotei</taxon>
        <taxon>Desulfurococcales</taxon>
        <taxon>Desulfurococcaceae</taxon>
        <taxon>Aeropyrum</taxon>
    </lineage>
</organism>
<dbReference type="AlphaFoldDB" id="A0A401HAD3"/>
<evidence type="ECO:0000256" key="2">
    <source>
        <dbReference type="ARBA" id="ARBA00022917"/>
    </source>
</evidence>
<evidence type="ECO:0000256" key="1">
    <source>
        <dbReference type="ARBA" id="ARBA00022540"/>
    </source>
</evidence>
<evidence type="ECO:0000256" key="3">
    <source>
        <dbReference type="HAMAP-Rule" id="MF_00032"/>
    </source>
</evidence>
<reference evidence="4 5" key="1">
    <citation type="submission" date="2017-02" db="EMBL/GenBank/DDBJ databases">
        <title>isolation and characterization of a novel temperate virus Aeropyrum globular virus 1 infecting hyperthermophilic archaeon Aeropyrum.</title>
        <authorList>
            <person name="Yumiya M."/>
            <person name="Yoshida T."/>
            <person name="Sako Y."/>
        </authorList>
    </citation>
    <scope>NUCLEOTIDE SEQUENCE [LARGE SCALE GENOMIC DNA]</scope>
    <source>
        <strain evidence="4 5">YK1-12-2013</strain>
    </source>
</reference>
<dbReference type="NCBIfam" id="TIGR00323">
    <property type="entry name" value="eIF-6"/>
    <property type="match status" value="1"/>
</dbReference>
<dbReference type="SUPFAM" id="SSF55909">
    <property type="entry name" value="Pentein"/>
    <property type="match status" value="1"/>
</dbReference>
<dbReference type="OrthoDB" id="33582at2157"/>
<dbReference type="NCBIfam" id="NF003135">
    <property type="entry name" value="PRK04046.3-3"/>
    <property type="match status" value="1"/>
</dbReference>
<gene>
    <name evidence="3" type="primary">eif6</name>
    <name evidence="4" type="ORF">apy_11080</name>
</gene>
<protein>
    <recommendedName>
        <fullName evidence="3">Translation initiation factor 6</fullName>
        <shortName evidence="3">aIF-6</shortName>
    </recommendedName>
</protein>
<dbReference type="Gene3D" id="3.75.10.10">
    <property type="entry name" value="L-arginine/glycine Amidinotransferase, Chain A"/>
    <property type="match status" value="1"/>
</dbReference>